<dbReference type="GO" id="GO:1901135">
    <property type="term" value="P:carbohydrate derivative metabolic process"/>
    <property type="evidence" value="ECO:0007669"/>
    <property type="project" value="UniProtKB-ARBA"/>
</dbReference>
<sequence>MNICIIGKVSPIQGGVAQLNFWLCYALAKQGHQVHLISNGTETEEEFRITLGRIPDDMSGTPFADVKDNLHIHYTNEKAKYQYIPYANPFVSKLSNIAIDVVRKYECDFILGHYFEPYGVAAYVTSQATGVPFGLKHAGSDVGRLLKNPEQNTLYHEIFSKAAFIFSSGSTTRRFYHAGVDPYNVMPFAPPTCPEFIYNPDRTALNLEQYLLNTKDALRKPIYSMLREQFGYENYDSNAGTIGIYGKIGISKGSYDLIESLGKLKKRGKKFNFLALTNGHERQLIEFIDKVKEAGIEENTIWLPFMPHWQVPEFINLCDTVCFLERDFSIPIHMPGVAVEVMRCGKCLIVSEEIYDKQRVKDALVPDENLLVVDPQDTDALAEKIGFVLDFPDKAKQIGANCYEVAKDFYPSFEEVAESISDKFTEAFENIKRRELEMSALELQSFVNRLYTDDVFRKLNDVAPDMAESLYQLTDEEKQAIRNIEKKALAEFASSLKMKNFKKNSSSYEYTLKVLGEPALFKLFERFYNVNPAYPGETKLAFVSKFGQFLEDSINGSEDDIPNYTAELIRFENIRNQLNLTTTNQDDFEYINIKQLPNPKIENDTKIKLVDSATLLKLDFDLAQIIEQLDEDDVPAHAESKVTAMVMYFIPTSPKVKLLSLNPAAGMLIELMKGETTFAQLLDSFETQTGITGCGDDLKQALEFFHSNELLLVS</sequence>
<dbReference type="EMBL" id="MNAN01000025">
    <property type="protein sequence ID" value="OHU96935.1"/>
    <property type="molecule type" value="Genomic_DNA"/>
</dbReference>
<dbReference type="Proteomes" id="UP000180253">
    <property type="component" value="Unassembled WGS sequence"/>
</dbReference>
<protein>
    <recommendedName>
        <fullName evidence="1">Glycosyl transferase family 1 domain-containing protein</fullName>
    </recommendedName>
</protein>
<evidence type="ECO:0000313" key="2">
    <source>
        <dbReference type="EMBL" id="OHU96935.1"/>
    </source>
</evidence>
<dbReference type="SUPFAM" id="SSF53756">
    <property type="entry name" value="UDP-Glycosyltransferase/glycogen phosphorylase"/>
    <property type="match status" value="1"/>
</dbReference>
<gene>
    <name evidence="2" type="ORF">BIW53_03515</name>
</gene>
<accession>A0A1S1N6S6</accession>
<name>A0A1S1N6S6_9GAMM</name>
<organism evidence="2 3">
    <name type="scientific">Pseudoalteromonas byunsanensis</name>
    <dbReference type="NCBI Taxonomy" id="327939"/>
    <lineage>
        <taxon>Bacteria</taxon>
        <taxon>Pseudomonadati</taxon>
        <taxon>Pseudomonadota</taxon>
        <taxon>Gammaproteobacteria</taxon>
        <taxon>Alteromonadales</taxon>
        <taxon>Pseudoalteromonadaceae</taxon>
        <taxon>Pseudoalteromonas</taxon>
    </lineage>
</organism>
<dbReference type="PANTHER" id="PTHR12526:SF572">
    <property type="entry name" value="BLL5144 PROTEIN"/>
    <property type="match status" value="1"/>
</dbReference>
<evidence type="ECO:0000313" key="3">
    <source>
        <dbReference type="Proteomes" id="UP000180253"/>
    </source>
</evidence>
<feature type="domain" description="Glycosyl transferase family 1" evidence="1">
    <location>
        <begin position="238"/>
        <end position="403"/>
    </location>
</feature>
<keyword evidence="3" id="KW-1185">Reference proteome</keyword>
<dbReference type="Pfam" id="PF00534">
    <property type="entry name" value="Glycos_transf_1"/>
    <property type="match status" value="1"/>
</dbReference>
<dbReference type="InterPro" id="IPR001296">
    <property type="entry name" value="Glyco_trans_1"/>
</dbReference>
<dbReference type="RefSeq" id="WP_070990434.1">
    <property type="nucleotide sequence ID" value="NZ_CBCSHD010000015.1"/>
</dbReference>
<proteinExistence type="predicted"/>
<dbReference type="AlphaFoldDB" id="A0A1S1N6S6"/>
<comment type="caution">
    <text evidence="2">The sequence shown here is derived from an EMBL/GenBank/DDBJ whole genome shotgun (WGS) entry which is preliminary data.</text>
</comment>
<dbReference type="STRING" id="327939.BIW53_03515"/>
<dbReference type="OrthoDB" id="258796at2"/>
<dbReference type="GO" id="GO:0016757">
    <property type="term" value="F:glycosyltransferase activity"/>
    <property type="evidence" value="ECO:0007669"/>
    <property type="project" value="InterPro"/>
</dbReference>
<reference evidence="2 3" key="1">
    <citation type="submission" date="2016-10" db="EMBL/GenBank/DDBJ databases">
        <title>Pseudoalteromonas amylolytica sp. nov., isolated from the surface seawater.</title>
        <authorList>
            <person name="Wu Y.-H."/>
            <person name="Cheng H."/>
            <person name="Jin X.-B."/>
            <person name="Wang C.-S."/>
            <person name="Xu X.-W."/>
        </authorList>
    </citation>
    <scope>NUCLEOTIDE SEQUENCE [LARGE SCALE GENOMIC DNA]</scope>
    <source>
        <strain evidence="2 3">JCM 12483</strain>
    </source>
</reference>
<dbReference type="Gene3D" id="3.40.50.2000">
    <property type="entry name" value="Glycogen Phosphorylase B"/>
    <property type="match status" value="2"/>
</dbReference>
<dbReference type="PANTHER" id="PTHR12526">
    <property type="entry name" value="GLYCOSYLTRANSFERASE"/>
    <property type="match status" value="1"/>
</dbReference>
<evidence type="ECO:0000259" key="1">
    <source>
        <dbReference type="Pfam" id="PF00534"/>
    </source>
</evidence>